<dbReference type="AlphaFoldDB" id="A0A8T0NBA9"/>
<accession>A0A8T0NBA9</accession>
<evidence type="ECO:0000313" key="1">
    <source>
        <dbReference type="EMBL" id="KAG2546128.1"/>
    </source>
</evidence>
<evidence type="ECO:0000313" key="2">
    <source>
        <dbReference type="Proteomes" id="UP000823388"/>
    </source>
</evidence>
<protein>
    <submittedName>
        <fullName evidence="1">Uncharacterized protein</fullName>
    </submittedName>
</protein>
<gene>
    <name evidence="1" type="ORF">PVAP13_9KG032238</name>
</gene>
<comment type="caution">
    <text evidence="1">The sequence shown here is derived from an EMBL/GenBank/DDBJ whole genome shotgun (WGS) entry which is preliminary data.</text>
</comment>
<dbReference type="EMBL" id="CM029053">
    <property type="protein sequence ID" value="KAG2546128.1"/>
    <property type="molecule type" value="Genomic_DNA"/>
</dbReference>
<dbReference type="PROSITE" id="PS51257">
    <property type="entry name" value="PROKAR_LIPOPROTEIN"/>
    <property type="match status" value="1"/>
</dbReference>
<name>A0A8T0NBA9_PANVG</name>
<reference evidence="1" key="1">
    <citation type="submission" date="2020-05" db="EMBL/GenBank/DDBJ databases">
        <title>WGS assembly of Panicum virgatum.</title>
        <authorList>
            <person name="Lovell J.T."/>
            <person name="Jenkins J."/>
            <person name="Shu S."/>
            <person name="Juenger T.E."/>
            <person name="Schmutz J."/>
        </authorList>
    </citation>
    <scope>NUCLEOTIDE SEQUENCE</scope>
    <source>
        <strain evidence="1">AP13</strain>
    </source>
</reference>
<keyword evidence="2" id="KW-1185">Reference proteome</keyword>
<dbReference type="Proteomes" id="UP000823388">
    <property type="component" value="Chromosome 9K"/>
</dbReference>
<sequence>MKPFAETFIRKLHPYLGIWWSGCPGQYCPKW</sequence>
<proteinExistence type="predicted"/>
<organism evidence="1 2">
    <name type="scientific">Panicum virgatum</name>
    <name type="common">Blackwell switchgrass</name>
    <dbReference type="NCBI Taxonomy" id="38727"/>
    <lineage>
        <taxon>Eukaryota</taxon>
        <taxon>Viridiplantae</taxon>
        <taxon>Streptophyta</taxon>
        <taxon>Embryophyta</taxon>
        <taxon>Tracheophyta</taxon>
        <taxon>Spermatophyta</taxon>
        <taxon>Magnoliopsida</taxon>
        <taxon>Liliopsida</taxon>
        <taxon>Poales</taxon>
        <taxon>Poaceae</taxon>
        <taxon>PACMAD clade</taxon>
        <taxon>Panicoideae</taxon>
        <taxon>Panicodae</taxon>
        <taxon>Paniceae</taxon>
        <taxon>Panicinae</taxon>
        <taxon>Panicum</taxon>
        <taxon>Panicum sect. Hiantes</taxon>
    </lineage>
</organism>